<evidence type="ECO:0000256" key="5">
    <source>
        <dbReference type="ARBA" id="ARBA00023054"/>
    </source>
</evidence>
<dbReference type="GO" id="GO:0006888">
    <property type="term" value="P:endoplasmic reticulum to Golgi vesicle-mediated transport"/>
    <property type="evidence" value="ECO:0007669"/>
    <property type="project" value="InterPro"/>
</dbReference>
<evidence type="ECO:0000256" key="6">
    <source>
        <dbReference type="ARBA" id="ARBA00023136"/>
    </source>
</evidence>
<dbReference type="GO" id="GO:0006890">
    <property type="term" value="P:retrograde vesicle-mediated transport, Golgi to endoplasmic reticulum"/>
    <property type="evidence" value="ECO:0007669"/>
    <property type="project" value="InterPro"/>
</dbReference>
<dbReference type="PANTHER" id="PTHR45837">
    <property type="entry name" value="VESICLE-TRAFFICKING PROTEIN SEC22B"/>
    <property type="match status" value="1"/>
</dbReference>
<dbReference type="SMART" id="SM01270">
    <property type="entry name" value="Longin"/>
    <property type="match status" value="1"/>
</dbReference>
<protein>
    <submittedName>
        <fullName evidence="13">Longin domain-containing protein</fullName>
    </submittedName>
</protein>
<dbReference type="Pfam" id="PF13774">
    <property type="entry name" value="Longin"/>
    <property type="match status" value="1"/>
</dbReference>
<keyword evidence="4" id="KW-0813">Transport</keyword>
<dbReference type="EMBL" id="UZAN01045236">
    <property type="protein sequence ID" value="VDP82284.1"/>
    <property type="molecule type" value="Genomic_DNA"/>
</dbReference>
<comment type="similarity">
    <text evidence="3">Belongs to the synaptobrevin family.</text>
</comment>
<keyword evidence="12" id="KW-1185">Reference proteome</keyword>
<dbReference type="WBParaSite" id="ECPE_0000791501-mRNA-1">
    <property type="protein sequence ID" value="ECPE_0000791501-mRNA-1"/>
    <property type="gene ID" value="ECPE_0000791501"/>
</dbReference>
<name>A0A183ALR1_9TREM</name>
<dbReference type="PROSITE" id="PS50859">
    <property type="entry name" value="LONGIN"/>
    <property type="match status" value="1"/>
</dbReference>
<evidence type="ECO:0000256" key="7">
    <source>
        <dbReference type="ARBA" id="ARBA00024173"/>
    </source>
</evidence>
<dbReference type="InterPro" id="IPR010908">
    <property type="entry name" value="Longin_dom"/>
</dbReference>
<dbReference type="GO" id="GO:0015031">
    <property type="term" value="P:protein transport"/>
    <property type="evidence" value="ECO:0007669"/>
    <property type="project" value="UniProtKB-KW"/>
</dbReference>
<dbReference type="GO" id="GO:0005789">
    <property type="term" value="C:endoplasmic reticulum membrane"/>
    <property type="evidence" value="ECO:0007669"/>
    <property type="project" value="UniProtKB-SubCell"/>
</dbReference>
<dbReference type="Proteomes" id="UP000272942">
    <property type="component" value="Unassembled WGS sequence"/>
</dbReference>
<dbReference type="SUPFAM" id="SSF64356">
    <property type="entry name" value="SNARE-like"/>
    <property type="match status" value="1"/>
</dbReference>
<reference evidence="11 12" key="2">
    <citation type="submission" date="2018-11" db="EMBL/GenBank/DDBJ databases">
        <authorList>
            <consortium name="Pathogen Informatics"/>
        </authorList>
    </citation>
    <scope>NUCLEOTIDE SEQUENCE [LARGE SCALE GENOMIC DNA]</scope>
    <source>
        <strain evidence="11 12">Egypt</strain>
    </source>
</reference>
<keyword evidence="4" id="KW-0653">Protein transport</keyword>
<evidence type="ECO:0000313" key="12">
    <source>
        <dbReference type="Proteomes" id="UP000272942"/>
    </source>
</evidence>
<gene>
    <name evidence="11" type="ORF">ECPE_LOCUS7896</name>
</gene>
<evidence type="ECO:0000256" key="9">
    <source>
        <dbReference type="SAM" id="Phobius"/>
    </source>
</evidence>
<dbReference type="OrthoDB" id="1719357at2759"/>
<dbReference type="CDD" id="cd14824">
    <property type="entry name" value="Longin"/>
    <property type="match status" value="1"/>
</dbReference>
<evidence type="ECO:0000256" key="3">
    <source>
        <dbReference type="ARBA" id="ARBA00008025"/>
    </source>
</evidence>
<reference evidence="13" key="1">
    <citation type="submission" date="2016-06" db="UniProtKB">
        <authorList>
            <consortium name="WormBaseParasite"/>
        </authorList>
    </citation>
    <scope>IDENTIFICATION</scope>
</reference>
<comment type="subcellular location">
    <subcellularLocation>
        <location evidence="1">Endoplasmic reticulum membrane</location>
        <topology evidence="1">Single-pass type IV membrane protein</topology>
    </subcellularLocation>
    <subcellularLocation>
        <location evidence="8">Golgi apparatus</location>
        <location evidence="8">cis-Golgi network membrane</location>
    </subcellularLocation>
    <subcellularLocation>
        <location evidence="2">Melanosome</location>
    </subcellularLocation>
</comment>
<evidence type="ECO:0000259" key="10">
    <source>
        <dbReference type="PROSITE" id="PS50859"/>
    </source>
</evidence>
<keyword evidence="9" id="KW-0812">Transmembrane</keyword>
<dbReference type="Gene3D" id="3.30.450.50">
    <property type="entry name" value="Longin domain"/>
    <property type="match status" value="1"/>
</dbReference>
<evidence type="ECO:0000313" key="13">
    <source>
        <dbReference type="WBParaSite" id="ECPE_0000791501-mRNA-1"/>
    </source>
</evidence>
<sequence length="214" mass="24810">MISVCLPVFSSPPSHILHSQLSRHIVEYQKQAKELVCRLTPTSPSRCSLLADPYVFHYLLDRGVCYLILTEGRFNRTNAFAFLETIQTKFYSEYSAKIHTVSRPYVFLDFDSFIHQTQKAYTDTRSSNMNQLNVALQDVQRIMSLSSICPHDLHYHLLSHSLSALDERASHLSTMSKKYKQDATALNLQSAWVFYVLFCIVILAIFTYIFFRFM</sequence>
<evidence type="ECO:0000256" key="2">
    <source>
        <dbReference type="ARBA" id="ARBA00004223"/>
    </source>
</evidence>
<evidence type="ECO:0000256" key="1">
    <source>
        <dbReference type="ARBA" id="ARBA00004163"/>
    </source>
</evidence>
<evidence type="ECO:0000256" key="4">
    <source>
        <dbReference type="ARBA" id="ARBA00022927"/>
    </source>
</evidence>
<evidence type="ECO:0000256" key="8">
    <source>
        <dbReference type="ARBA" id="ARBA00024188"/>
    </source>
</evidence>
<keyword evidence="6 9" id="KW-0472">Membrane</keyword>
<organism evidence="13">
    <name type="scientific">Echinostoma caproni</name>
    <dbReference type="NCBI Taxonomy" id="27848"/>
    <lineage>
        <taxon>Eukaryota</taxon>
        <taxon>Metazoa</taxon>
        <taxon>Spiralia</taxon>
        <taxon>Lophotrochozoa</taxon>
        <taxon>Platyhelminthes</taxon>
        <taxon>Trematoda</taxon>
        <taxon>Digenea</taxon>
        <taxon>Plagiorchiida</taxon>
        <taxon>Echinostomata</taxon>
        <taxon>Echinostomatoidea</taxon>
        <taxon>Echinostomatidae</taxon>
        <taxon>Echinostoma</taxon>
    </lineage>
</organism>
<proteinExistence type="inferred from homology"/>
<dbReference type="AlphaFoldDB" id="A0A183ALR1"/>
<keyword evidence="5" id="KW-0175">Coiled coil</keyword>
<dbReference type="GO" id="GO:0005794">
    <property type="term" value="C:Golgi apparatus"/>
    <property type="evidence" value="ECO:0007669"/>
    <property type="project" value="UniProtKB-SubCell"/>
</dbReference>
<dbReference type="InterPro" id="IPR011012">
    <property type="entry name" value="Longin-like_dom_sf"/>
</dbReference>
<comment type="function">
    <text evidence="7">SNARE involved in targeting and fusion of ER-derived transport vesicles with the Golgi complex as well as Golgi-derived retrograde transport vesicles with the ER.</text>
</comment>
<dbReference type="InterPro" id="IPR044565">
    <property type="entry name" value="Sec22"/>
</dbReference>
<accession>A0A183ALR1</accession>
<evidence type="ECO:0000313" key="11">
    <source>
        <dbReference type="EMBL" id="VDP82284.1"/>
    </source>
</evidence>
<feature type="domain" description="Longin" evidence="10">
    <location>
        <begin position="19"/>
        <end position="114"/>
    </location>
</feature>
<keyword evidence="9" id="KW-1133">Transmembrane helix</keyword>
<feature type="transmembrane region" description="Helical" evidence="9">
    <location>
        <begin position="192"/>
        <end position="211"/>
    </location>
</feature>
<dbReference type="GO" id="GO:0005484">
    <property type="term" value="F:SNAP receptor activity"/>
    <property type="evidence" value="ECO:0007669"/>
    <property type="project" value="InterPro"/>
</dbReference>